<dbReference type="AlphaFoldDB" id="D5X8G9"/>
<proteinExistence type="predicted"/>
<organism evidence="1 2">
    <name type="scientific">Thermincola potens (strain JR)</name>
    <dbReference type="NCBI Taxonomy" id="635013"/>
    <lineage>
        <taxon>Bacteria</taxon>
        <taxon>Bacillati</taxon>
        <taxon>Bacillota</taxon>
        <taxon>Clostridia</taxon>
        <taxon>Eubacteriales</taxon>
        <taxon>Thermincolaceae</taxon>
        <taxon>Thermincola</taxon>
    </lineage>
</organism>
<protein>
    <submittedName>
        <fullName evidence="1">Uncharacterized protein</fullName>
    </submittedName>
</protein>
<dbReference type="Proteomes" id="UP000002377">
    <property type="component" value="Chromosome"/>
</dbReference>
<dbReference type="EMBL" id="CP002028">
    <property type="protein sequence ID" value="ADG82845.1"/>
    <property type="molecule type" value="Genomic_DNA"/>
</dbReference>
<sequence>MKRTDFQKHVYNLVSSMTWLFLEKQTGKKISDRIERGRVAPLADKFEDMFAQVLHTVLPDGYEILVDYPTTYRLPNSNRAITLYPDIQIIKNGTLKAICELKIDLGYAKPSSLRKKLSEFEELKDAGVVSFKTHRRDKNRVRKKLEVSQDAKIFFVILSALNDHGRLEQVKERV</sequence>
<keyword evidence="2" id="KW-1185">Reference proteome</keyword>
<dbReference type="KEGG" id="tjr:TherJR_2000"/>
<gene>
    <name evidence="1" type="ordered locus">TherJR_2000</name>
</gene>
<dbReference type="RefSeq" id="WP_013120853.1">
    <property type="nucleotide sequence ID" value="NC_014152.1"/>
</dbReference>
<accession>D5X8G9</accession>
<dbReference type="eggNOG" id="ENOG502ZUCE">
    <property type="taxonomic scope" value="Bacteria"/>
</dbReference>
<name>D5X8G9_THEPJ</name>
<dbReference type="HOGENOM" id="CLU_1539310_0_0_9"/>
<evidence type="ECO:0000313" key="2">
    <source>
        <dbReference type="Proteomes" id="UP000002377"/>
    </source>
</evidence>
<reference evidence="1 2" key="1">
    <citation type="submission" date="2010-05" db="EMBL/GenBank/DDBJ databases">
        <title>Complete sequence of Thermincola sp. JR.</title>
        <authorList>
            <consortium name="US DOE Joint Genome Institute"/>
            <person name="Lucas S."/>
            <person name="Copeland A."/>
            <person name="Lapidus A."/>
            <person name="Cheng J.-F."/>
            <person name="Bruce D."/>
            <person name="Goodwin L."/>
            <person name="Pitluck S."/>
            <person name="Chertkov O."/>
            <person name="Detter J.C."/>
            <person name="Han C."/>
            <person name="Tapia R."/>
            <person name="Land M."/>
            <person name="Hauser L."/>
            <person name="Kyrpides N."/>
            <person name="Mikhailova N."/>
            <person name="Hazen T.C."/>
            <person name="Woyke T."/>
        </authorList>
    </citation>
    <scope>NUCLEOTIDE SEQUENCE [LARGE SCALE GENOMIC DNA]</scope>
    <source>
        <strain evidence="1 2">JR</strain>
    </source>
</reference>
<evidence type="ECO:0000313" key="1">
    <source>
        <dbReference type="EMBL" id="ADG82845.1"/>
    </source>
</evidence>
<dbReference type="STRING" id="635013.TherJR_2000"/>